<gene>
    <name evidence="1" type="ORF">CAAN4_A07888</name>
</gene>
<name>A0ABP0E639_9ASCO</name>
<accession>A0ABP0E639</accession>
<sequence>MTTPIDVRIRDLLDADVVSVEQVASIADSLRDEVVRGSAAVNDSLVEICAKTATLIQQYFDTGDDSIVMEMFRLLINASANNEQNRNTLTNDISSEFWSFVVKIVSTASLEKVRQRVLIFLVQFVRNTKKAAVHAGLFLSIKLDRALLSSMTEEYKSKNTGNEHKEEVEEEEINEDLLEFELELVSELVVISNESNPLESDILLLISLFKYVTDEDLLQTLSTCVAAITKVDDLPGLGPTALVEILSLMGTLEKPAPYVSRMLFGAVGQISSMPSFDNWIVSQLAIDTVSQKGNPYQVATASIILGNCVDSNESRDKLIIQICKTISIETWINSFITLKYNDIVQYQGLHLLNHILIPEIAHILFKSQENYQGILQITKAILDNKDYYEGVYNLLNTFLKKLIGRAFVDTDYDALDLYSYKELWTLISDQNPLMVALAQAAILREDIVLQVTRNKDHLQFSQLLVTNVVEISEGKTIKLEDLLNKIQTLAMLYQMVPRSELCAHVFPGDSVQDRFDVPLLKFLEDLQQALSQTSDAPTPQMLTNNAKYIAAATTKYYEEPQQTPDVEEEIGGWSYGQVLNVCNRILKN</sequence>
<protein>
    <submittedName>
        <fullName evidence="1">Uncharacterized protein</fullName>
    </submittedName>
</protein>
<evidence type="ECO:0000313" key="2">
    <source>
        <dbReference type="Proteomes" id="UP001497600"/>
    </source>
</evidence>
<evidence type="ECO:0000313" key="1">
    <source>
        <dbReference type="EMBL" id="CAK7893570.1"/>
    </source>
</evidence>
<reference evidence="1 2" key="1">
    <citation type="submission" date="2024-01" db="EMBL/GenBank/DDBJ databases">
        <authorList>
            <consortium name="Genoscope - CEA"/>
            <person name="William W."/>
        </authorList>
    </citation>
    <scope>NUCLEOTIDE SEQUENCE [LARGE SCALE GENOMIC DNA]</scope>
    <source>
        <strain evidence="1 2">29B2s-10</strain>
    </source>
</reference>
<dbReference type="EMBL" id="OZ004253">
    <property type="protein sequence ID" value="CAK7893570.1"/>
    <property type="molecule type" value="Genomic_DNA"/>
</dbReference>
<keyword evidence="2" id="KW-1185">Reference proteome</keyword>
<proteinExistence type="predicted"/>
<dbReference type="Proteomes" id="UP001497600">
    <property type="component" value="Chromosome A"/>
</dbReference>
<organism evidence="1 2">
    <name type="scientific">[Candida] anglica</name>
    <dbReference type="NCBI Taxonomy" id="148631"/>
    <lineage>
        <taxon>Eukaryota</taxon>
        <taxon>Fungi</taxon>
        <taxon>Dikarya</taxon>
        <taxon>Ascomycota</taxon>
        <taxon>Saccharomycotina</taxon>
        <taxon>Pichiomycetes</taxon>
        <taxon>Debaryomycetaceae</taxon>
        <taxon>Kurtzmaniella</taxon>
    </lineage>
</organism>